<organism evidence="2 3">
    <name type="scientific">Vespula squamosa</name>
    <name type="common">Southern yellow jacket</name>
    <name type="synonym">Wasp</name>
    <dbReference type="NCBI Taxonomy" id="30214"/>
    <lineage>
        <taxon>Eukaryota</taxon>
        <taxon>Metazoa</taxon>
        <taxon>Ecdysozoa</taxon>
        <taxon>Arthropoda</taxon>
        <taxon>Hexapoda</taxon>
        <taxon>Insecta</taxon>
        <taxon>Pterygota</taxon>
        <taxon>Neoptera</taxon>
        <taxon>Endopterygota</taxon>
        <taxon>Hymenoptera</taxon>
        <taxon>Apocrita</taxon>
        <taxon>Aculeata</taxon>
        <taxon>Vespoidea</taxon>
        <taxon>Vespidae</taxon>
        <taxon>Vespinae</taxon>
        <taxon>Vespula</taxon>
    </lineage>
</organism>
<gene>
    <name evidence="2" type="ORF">V1478_004628</name>
</gene>
<proteinExistence type="predicted"/>
<dbReference type="AlphaFoldDB" id="A0ABD2BH21"/>
<dbReference type="Proteomes" id="UP001607302">
    <property type="component" value="Unassembled WGS sequence"/>
</dbReference>
<reference evidence="2 3" key="1">
    <citation type="journal article" date="2024" name="Ann. Entomol. Soc. Am.">
        <title>Genomic analyses of the southern and eastern yellowjacket wasps (Hymenoptera: Vespidae) reveal evolutionary signatures of social life.</title>
        <authorList>
            <person name="Catto M.A."/>
            <person name="Caine P.B."/>
            <person name="Orr S.E."/>
            <person name="Hunt B.G."/>
            <person name="Goodisman M.A.D."/>
        </authorList>
    </citation>
    <scope>NUCLEOTIDE SEQUENCE [LARGE SCALE GENOMIC DNA]</scope>
    <source>
        <strain evidence="2">233</strain>
        <tissue evidence="2">Head and thorax</tissue>
    </source>
</reference>
<evidence type="ECO:0000256" key="1">
    <source>
        <dbReference type="SAM" id="MobiDB-lite"/>
    </source>
</evidence>
<sequence>MFPITVGQNFVNKSEHIPYICSPGGSLCDVELTLLEIPLVSSFVGSKQLLTFPFDFTSLDANINIDNCNIIRDSSKLSLCSFSFFFEFVITITKLDRCNPLGLCFKIHDASRYTFIRVAVSRIEIIGPKQLLRFPFDFTLPDTNIGIDNRNRRNPLDLYCKVHNVGKYTWIHVAASQLEIISPLLSNEASQENLEANSSRILIHVAASQTEMISPSLSNKETRVLKQVRMEHYISIFYNIGKSSIQRQKCRHELRNFDRRYFDIDFEINFISDNDRCNLPCYKSFQSTNIILRRDKIFSISFCRDITQKKSGLIPSVKSTKFRHAVLDRDNLDEFQAVEIRILKRKIVVKKEHEEFVVIKVISFEKEVEEGEEGGEGGGGGGGEGGGAASSDKTLATRIRKFPFDRYKSLTPQQPIDGYGNDADYND</sequence>
<comment type="caution">
    <text evidence="2">The sequence shown here is derived from an EMBL/GenBank/DDBJ whole genome shotgun (WGS) entry which is preliminary data.</text>
</comment>
<feature type="region of interest" description="Disordered" evidence="1">
    <location>
        <begin position="405"/>
        <end position="427"/>
    </location>
</feature>
<feature type="compositionally biased region" description="Gly residues" evidence="1">
    <location>
        <begin position="376"/>
        <end position="388"/>
    </location>
</feature>
<name>A0ABD2BH21_VESSQ</name>
<keyword evidence="3" id="KW-1185">Reference proteome</keyword>
<protein>
    <submittedName>
        <fullName evidence="2">Uncharacterized protein</fullName>
    </submittedName>
</protein>
<feature type="region of interest" description="Disordered" evidence="1">
    <location>
        <begin position="370"/>
        <end position="392"/>
    </location>
</feature>
<evidence type="ECO:0000313" key="2">
    <source>
        <dbReference type="EMBL" id="KAL2731940.1"/>
    </source>
</evidence>
<accession>A0ABD2BH21</accession>
<dbReference type="EMBL" id="JAUDFV010000102">
    <property type="protein sequence ID" value="KAL2731940.1"/>
    <property type="molecule type" value="Genomic_DNA"/>
</dbReference>
<evidence type="ECO:0000313" key="3">
    <source>
        <dbReference type="Proteomes" id="UP001607302"/>
    </source>
</evidence>